<protein>
    <submittedName>
        <fullName evidence="9">Type II secretion system protein F</fullName>
    </submittedName>
</protein>
<sequence length="340" mass="36570">MKLSAAQGFCYRFGTGIKAGADLLVLLKSEAGYGSDRQRNAMRSLGEGAKSGESLSKSMEKEAPFFPPLMIAMTRVGEVTGRLERSLLSLSQLYQHRIQLRRKFLGSIAWPGLQLFAGLMAISLLIWLLGALTPASGGEMFDVLGFGMKGVSGVLKLWGYVAIVALIIGGMIWAFFRNLGGVQNIIPILYMIPVMGPALQTITLSRFCWTLSLALDAGLDPIRSIELALDSTDSDYYRSGAEPAKAAILGGETLAGALKATNLFPEEFLTRVEISEISGTDAESIDILATEYDGKAKVAVGTISAIATGLIWLSVIAILVFLILRMAIRIFGGMYDVTQI</sequence>
<keyword evidence="6 7" id="KW-0472">Membrane</keyword>
<reference evidence="9 10" key="1">
    <citation type="submission" date="2019-02" db="EMBL/GenBank/DDBJ databases">
        <title>Deep-cultivation of Planctomycetes and their phenomic and genomic characterization uncovers novel biology.</title>
        <authorList>
            <person name="Wiegand S."/>
            <person name="Jogler M."/>
            <person name="Boedeker C."/>
            <person name="Pinto D."/>
            <person name="Vollmers J."/>
            <person name="Rivas-Marin E."/>
            <person name="Kohn T."/>
            <person name="Peeters S.H."/>
            <person name="Heuer A."/>
            <person name="Rast P."/>
            <person name="Oberbeckmann S."/>
            <person name="Bunk B."/>
            <person name="Jeske O."/>
            <person name="Meyerdierks A."/>
            <person name="Storesund J.E."/>
            <person name="Kallscheuer N."/>
            <person name="Luecker S."/>
            <person name="Lage O.M."/>
            <person name="Pohl T."/>
            <person name="Merkel B.J."/>
            <person name="Hornburger P."/>
            <person name="Mueller R.-W."/>
            <person name="Bruemmer F."/>
            <person name="Labrenz M."/>
            <person name="Spormann A.M."/>
            <person name="Op Den Camp H."/>
            <person name="Overmann J."/>
            <person name="Amann R."/>
            <person name="Jetten M.S.M."/>
            <person name="Mascher T."/>
            <person name="Medema M.H."/>
            <person name="Devos D.P."/>
            <person name="Kaster A.-K."/>
            <person name="Ovreas L."/>
            <person name="Rohde M."/>
            <person name="Galperin M.Y."/>
            <person name="Jogler C."/>
        </authorList>
    </citation>
    <scope>NUCLEOTIDE SEQUENCE [LARGE SCALE GENOMIC DNA]</scope>
    <source>
        <strain evidence="9 10">CA13</strain>
    </source>
</reference>
<evidence type="ECO:0000256" key="3">
    <source>
        <dbReference type="ARBA" id="ARBA00022475"/>
    </source>
</evidence>
<feature type="transmembrane region" description="Helical" evidence="7">
    <location>
        <begin position="188"/>
        <end position="207"/>
    </location>
</feature>
<evidence type="ECO:0000256" key="1">
    <source>
        <dbReference type="ARBA" id="ARBA00004651"/>
    </source>
</evidence>
<accession>A0A5C5Z4R6</accession>
<name>A0A5C5Z4R6_9BACT</name>
<evidence type="ECO:0000256" key="2">
    <source>
        <dbReference type="ARBA" id="ARBA00005745"/>
    </source>
</evidence>
<keyword evidence="3" id="KW-1003">Cell membrane</keyword>
<evidence type="ECO:0000259" key="8">
    <source>
        <dbReference type="Pfam" id="PF00482"/>
    </source>
</evidence>
<dbReference type="OrthoDB" id="211600at2"/>
<evidence type="ECO:0000256" key="6">
    <source>
        <dbReference type="ARBA" id="ARBA00023136"/>
    </source>
</evidence>
<evidence type="ECO:0000256" key="7">
    <source>
        <dbReference type="SAM" id="Phobius"/>
    </source>
</evidence>
<dbReference type="PANTHER" id="PTHR30012">
    <property type="entry name" value="GENERAL SECRETION PATHWAY PROTEIN"/>
    <property type="match status" value="1"/>
</dbReference>
<proteinExistence type="inferred from homology"/>
<dbReference type="InterPro" id="IPR003004">
    <property type="entry name" value="GspF/PilC"/>
</dbReference>
<evidence type="ECO:0000313" key="10">
    <source>
        <dbReference type="Proteomes" id="UP000315010"/>
    </source>
</evidence>
<dbReference type="Pfam" id="PF00482">
    <property type="entry name" value="T2SSF"/>
    <property type="match status" value="2"/>
</dbReference>
<dbReference type="GO" id="GO:0005886">
    <property type="term" value="C:plasma membrane"/>
    <property type="evidence" value="ECO:0007669"/>
    <property type="project" value="UniProtKB-SubCell"/>
</dbReference>
<dbReference type="InterPro" id="IPR018076">
    <property type="entry name" value="T2SS_GspF_dom"/>
</dbReference>
<dbReference type="InterPro" id="IPR042094">
    <property type="entry name" value="T2SS_GspF_sf"/>
</dbReference>
<dbReference type="AlphaFoldDB" id="A0A5C5Z4R6"/>
<organism evidence="9 10">
    <name type="scientific">Novipirellula herctigrandis</name>
    <dbReference type="NCBI Taxonomy" id="2527986"/>
    <lineage>
        <taxon>Bacteria</taxon>
        <taxon>Pseudomonadati</taxon>
        <taxon>Planctomycetota</taxon>
        <taxon>Planctomycetia</taxon>
        <taxon>Pirellulales</taxon>
        <taxon>Pirellulaceae</taxon>
        <taxon>Novipirellula</taxon>
    </lineage>
</organism>
<evidence type="ECO:0000256" key="4">
    <source>
        <dbReference type="ARBA" id="ARBA00022692"/>
    </source>
</evidence>
<comment type="subcellular location">
    <subcellularLocation>
        <location evidence="1">Cell membrane</location>
        <topology evidence="1">Multi-pass membrane protein</topology>
    </subcellularLocation>
</comment>
<comment type="caution">
    <text evidence="9">The sequence shown here is derived from an EMBL/GenBank/DDBJ whole genome shotgun (WGS) entry which is preliminary data.</text>
</comment>
<feature type="domain" description="Type II secretion system protein GspF" evidence="8">
    <location>
        <begin position="9"/>
        <end position="127"/>
    </location>
</feature>
<keyword evidence="10" id="KW-1185">Reference proteome</keyword>
<dbReference type="Gene3D" id="1.20.81.30">
    <property type="entry name" value="Type II secretion system (T2SS), domain F"/>
    <property type="match status" value="2"/>
</dbReference>
<evidence type="ECO:0000256" key="5">
    <source>
        <dbReference type="ARBA" id="ARBA00022989"/>
    </source>
</evidence>
<dbReference type="PANTHER" id="PTHR30012:SF0">
    <property type="entry name" value="TYPE II SECRETION SYSTEM PROTEIN F-RELATED"/>
    <property type="match status" value="1"/>
</dbReference>
<feature type="transmembrane region" description="Helical" evidence="7">
    <location>
        <begin position="157"/>
        <end position="176"/>
    </location>
</feature>
<evidence type="ECO:0000313" key="9">
    <source>
        <dbReference type="EMBL" id="TWT82190.1"/>
    </source>
</evidence>
<dbReference type="Proteomes" id="UP000315010">
    <property type="component" value="Unassembled WGS sequence"/>
</dbReference>
<dbReference type="EMBL" id="SJPJ01000001">
    <property type="protein sequence ID" value="TWT82190.1"/>
    <property type="molecule type" value="Genomic_DNA"/>
</dbReference>
<keyword evidence="5 7" id="KW-1133">Transmembrane helix</keyword>
<keyword evidence="4 7" id="KW-0812">Transmembrane</keyword>
<dbReference type="RefSeq" id="WP_146398544.1">
    <property type="nucleotide sequence ID" value="NZ_SJPJ01000001.1"/>
</dbReference>
<comment type="similarity">
    <text evidence="2">Belongs to the GSP F family.</text>
</comment>
<feature type="transmembrane region" description="Helical" evidence="7">
    <location>
        <begin position="298"/>
        <end position="324"/>
    </location>
</feature>
<gene>
    <name evidence="9" type="primary">epsF_3</name>
    <name evidence="9" type="ORF">CA13_36510</name>
</gene>
<feature type="transmembrane region" description="Helical" evidence="7">
    <location>
        <begin position="104"/>
        <end position="130"/>
    </location>
</feature>
<feature type="domain" description="Type II secretion system protein GspF" evidence="8">
    <location>
        <begin position="207"/>
        <end position="324"/>
    </location>
</feature>